<keyword evidence="3 4" id="KW-0175">Coiled coil</keyword>
<feature type="coiled-coil region" evidence="4">
    <location>
        <begin position="634"/>
        <end position="798"/>
    </location>
</feature>
<keyword evidence="5" id="KW-0472">Membrane</keyword>
<evidence type="ECO:0000313" key="7">
    <source>
        <dbReference type="Proteomes" id="UP000314986"/>
    </source>
</evidence>
<dbReference type="Gene3D" id="1.20.5.340">
    <property type="match status" value="1"/>
</dbReference>
<dbReference type="PANTHER" id="PTHR18875:SF8">
    <property type="entry name" value="COILED-COIL DOMAIN-CONTAINING PROTEIN 18"/>
    <property type="match status" value="1"/>
</dbReference>
<reference evidence="7" key="1">
    <citation type="journal article" date="2006" name="Science">
        <title>Ancient noncoding elements conserved in the human genome.</title>
        <authorList>
            <person name="Venkatesh B."/>
            <person name="Kirkness E.F."/>
            <person name="Loh Y.H."/>
            <person name="Halpern A.L."/>
            <person name="Lee A.P."/>
            <person name="Johnson J."/>
            <person name="Dandona N."/>
            <person name="Viswanathan L.D."/>
            <person name="Tay A."/>
            <person name="Venter J.C."/>
            <person name="Strausberg R.L."/>
            <person name="Brenner S."/>
        </authorList>
    </citation>
    <scope>NUCLEOTIDE SEQUENCE [LARGE SCALE GENOMIC DNA]</scope>
</reference>
<accession>A0A4W3HIY4</accession>
<dbReference type="OMA" id="SKQPWES"/>
<feature type="coiled-coil region" evidence="4">
    <location>
        <begin position="945"/>
        <end position="979"/>
    </location>
</feature>
<keyword evidence="5" id="KW-1133">Transmembrane helix</keyword>
<evidence type="ECO:0000256" key="2">
    <source>
        <dbReference type="ARBA" id="ARBA00022490"/>
    </source>
</evidence>
<dbReference type="Ensembl" id="ENSCMIT00000016314.1">
    <property type="protein sequence ID" value="ENSCMIP00000015986.1"/>
    <property type="gene ID" value="ENSCMIG00000007754.1"/>
</dbReference>
<reference evidence="6" key="4">
    <citation type="submission" date="2025-08" db="UniProtKB">
        <authorList>
            <consortium name="Ensembl"/>
        </authorList>
    </citation>
    <scope>IDENTIFICATION</scope>
</reference>
<feature type="coiled-coil region" evidence="4">
    <location>
        <begin position="46"/>
        <end position="73"/>
    </location>
</feature>
<feature type="coiled-coil region" evidence="4">
    <location>
        <begin position="343"/>
        <end position="574"/>
    </location>
</feature>
<evidence type="ECO:0000256" key="3">
    <source>
        <dbReference type="ARBA" id="ARBA00023054"/>
    </source>
</evidence>
<dbReference type="AlphaFoldDB" id="A0A4W3HIY4"/>
<dbReference type="STRING" id="7868.ENSCMIP00000015986"/>
<reference evidence="6" key="5">
    <citation type="submission" date="2025-09" db="UniProtKB">
        <authorList>
            <consortium name="Ensembl"/>
        </authorList>
    </citation>
    <scope>IDENTIFICATION</scope>
</reference>
<feature type="transmembrane region" description="Helical" evidence="5">
    <location>
        <begin position="990"/>
        <end position="1011"/>
    </location>
</feature>
<comment type="subcellular location">
    <subcellularLocation>
        <location evidence="1">Cytoplasm</location>
    </subcellularLocation>
</comment>
<keyword evidence="5" id="KW-0812">Transmembrane</keyword>
<keyword evidence="7" id="KW-1185">Reference proteome</keyword>
<evidence type="ECO:0000256" key="4">
    <source>
        <dbReference type="SAM" id="Coils"/>
    </source>
</evidence>
<feature type="coiled-coil region" evidence="4">
    <location>
        <begin position="230"/>
        <end position="295"/>
    </location>
</feature>
<proteinExistence type="predicted"/>
<dbReference type="InParanoid" id="A0A4W3HIY4"/>
<name>A0A4W3HIY4_CALMI</name>
<dbReference type="PANTHER" id="PTHR18875">
    <property type="entry name" value="SARCOMA ANTIGEN NY-SAR-24/CYTOSKELETAL PROTEIN SOJO"/>
    <property type="match status" value="1"/>
</dbReference>
<reference evidence="7" key="2">
    <citation type="journal article" date="2007" name="PLoS Biol.">
        <title>Survey sequencing and comparative analysis of the elephant shark (Callorhinchus milii) genome.</title>
        <authorList>
            <person name="Venkatesh B."/>
            <person name="Kirkness E.F."/>
            <person name="Loh Y.H."/>
            <person name="Halpern A.L."/>
            <person name="Lee A.P."/>
            <person name="Johnson J."/>
            <person name="Dandona N."/>
            <person name="Viswanathan L.D."/>
            <person name="Tay A."/>
            <person name="Venter J.C."/>
            <person name="Strausberg R.L."/>
            <person name="Brenner S."/>
        </authorList>
    </citation>
    <scope>NUCLEOTIDE SEQUENCE [LARGE SCALE GENOMIC DNA]</scope>
</reference>
<reference evidence="7" key="3">
    <citation type="journal article" date="2014" name="Nature">
        <title>Elephant shark genome provides unique insights into gnathostome evolution.</title>
        <authorList>
            <consortium name="International Elephant Shark Genome Sequencing Consortium"/>
            <person name="Venkatesh B."/>
            <person name="Lee A.P."/>
            <person name="Ravi V."/>
            <person name="Maurya A.K."/>
            <person name="Lian M.M."/>
            <person name="Swann J.B."/>
            <person name="Ohta Y."/>
            <person name="Flajnik M.F."/>
            <person name="Sutoh Y."/>
            <person name="Kasahara M."/>
            <person name="Hoon S."/>
            <person name="Gangu V."/>
            <person name="Roy S.W."/>
            <person name="Irimia M."/>
            <person name="Korzh V."/>
            <person name="Kondrychyn I."/>
            <person name="Lim Z.W."/>
            <person name="Tay B.H."/>
            <person name="Tohari S."/>
            <person name="Kong K.W."/>
            <person name="Ho S."/>
            <person name="Lorente-Galdos B."/>
            <person name="Quilez J."/>
            <person name="Marques-Bonet T."/>
            <person name="Raney B.J."/>
            <person name="Ingham P.W."/>
            <person name="Tay A."/>
            <person name="Hillier L.W."/>
            <person name="Minx P."/>
            <person name="Boehm T."/>
            <person name="Wilson R.K."/>
            <person name="Brenner S."/>
            <person name="Warren W.C."/>
        </authorList>
    </citation>
    <scope>NUCLEOTIDE SEQUENCE [LARGE SCALE GENOMIC DNA]</scope>
</reference>
<evidence type="ECO:0000313" key="6">
    <source>
        <dbReference type="Ensembl" id="ENSCMIP00000015986.1"/>
    </source>
</evidence>
<dbReference type="GeneTree" id="ENSGT00940000153190"/>
<gene>
    <name evidence="6" type="primary">CCDC18</name>
</gene>
<feature type="coiled-coil region" evidence="4">
    <location>
        <begin position="116"/>
        <end position="143"/>
    </location>
</feature>
<organism evidence="6 7">
    <name type="scientific">Callorhinchus milii</name>
    <name type="common">Ghost shark</name>
    <dbReference type="NCBI Taxonomy" id="7868"/>
    <lineage>
        <taxon>Eukaryota</taxon>
        <taxon>Metazoa</taxon>
        <taxon>Chordata</taxon>
        <taxon>Craniata</taxon>
        <taxon>Vertebrata</taxon>
        <taxon>Chondrichthyes</taxon>
        <taxon>Holocephali</taxon>
        <taxon>Chimaeriformes</taxon>
        <taxon>Callorhinchidae</taxon>
        <taxon>Callorhinchus</taxon>
    </lineage>
</organism>
<keyword evidence="2" id="KW-0963">Cytoplasm</keyword>
<evidence type="ECO:0000256" key="1">
    <source>
        <dbReference type="ARBA" id="ARBA00004496"/>
    </source>
</evidence>
<protein>
    <submittedName>
        <fullName evidence="6">Coiled-coil domain containing 18</fullName>
    </submittedName>
</protein>
<dbReference type="Proteomes" id="UP000314986">
    <property type="component" value="Unassembled WGS sequence"/>
</dbReference>
<feature type="coiled-coil region" evidence="4">
    <location>
        <begin position="828"/>
        <end position="862"/>
    </location>
</feature>
<evidence type="ECO:0000256" key="5">
    <source>
        <dbReference type="SAM" id="Phobius"/>
    </source>
</evidence>
<sequence length="1017" mass="118604">MCFPGNGWCLIINQADSKCLLLNYLLRMHTVCPFNQHNSVPQHPVSSAIEQEKDQMRRKLSSLREDNSSLVSQNHCLVNEIESVRYELTQSKNKIRYLESNIDANAQSVPQLKEHILGLESEVEAQEKALRDAEEKLEECQWMVAEKDKFVEKLTDECSRLKNDLFERSKRGKRTEQQRNEALFNAEEISATFKEYKEKTTEKLSRVRVHGLRVVQKDLEAKNAEMFSLLSHAKEKIVMLERELANKEALLKDRDALRMENVELRSLTACQSDRLLQYCKEVENAKSECRNLESIMQLQRKGNPEVTLKKIYTPVVTSLRRCFSLSLNLEFSTYDRKSQEPLISNYEEERHRNIREVEELQTRLLEAEATISTLQARMTQKINQFQQLQEELLEKNSYTANIEQEVSKLEAALALCNEELKAQVQQMKGERTHFEKQQSKRSEEVRHLQKDLKLSTINLQETSEQNVQFQQSLKQHQQMLQQGTTRIGELEDCQMMLERQVSKLEQELQKQKGLSGEELAKAEEKLYQACRDAEYKKQQVTDLNNTMKKLKIEMNECKNEFTALETELLQLRRDSASNEIQLNQLEMSLRETQIELEKNLVTYIAFKEILKRLHKTEAERKNSLQQNQEMDLHLKNMRGELQGTLNQLQELRDVLQKAQNSIDDKNDTIEQLTTEFRECQNELQKRDKEVYDMDQALKDRQRELKQRAAQLTQLDLNIHEHKTETEQKIIRLQGALEKAELIVKERSKQVEILDENLQITKDQLREREFELLQKEQQINQLKSDVEGKHQRIEEYEQVTNCQCEQCIAKQHQEVLGEGQQVRLARELMQRTHLELTEARQQLAQAQREMDYLTRELNETIQLSHEKEARAAHLAEELGAAQARETQLEVRAQAEINKFKEMVESLKDTHQKEISLLKERQAPLSLFSGQISETSKSSGPSTIDNFLQTNEALEDAQGKILNLQKELQAQNEEMHATNEALIIKVGPGLQMYMSLCLFILIPLFHLAIVTCGDSKAIF</sequence>
<dbReference type="GO" id="GO:0005737">
    <property type="term" value="C:cytoplasm"/>
    <property type="evidence" value="ECO:0007669"/>
    <property type="project" value="UniProtKB-SubCell"/>
</dbReference>